<accession>A0A4R6VHU3</accession>
<dbReference type="PANTHER" id="PTHR43740">
    <property type="entry name" value="LEUCYL-TRNA SYNTHETASE"/>
    <property type="match status" value="1"/>
</dbReference>
<dbReference type="GO" id="GO:0002161">
    <property type="term" value="F:aminoacyl-tRNA deacylase activity"/>
    <property type="evidence" value="ECO:0007669"/>
    <property type="project" value="InterPro"/>
</dbReference>
<dbReference type="EMBL" id="SNYO01000003">
    <property type="protein sequence ID" value="TDQ61040.1"/>
    <property type="molecule type" value="Genomic_DNA"/>
</dbReference>
<dbReference type="PRINTS" id="PR00985">
    <property type="entry name" value="TRNASYNTHLEU"/>
</dbReference>
<keyword evidence="7 9" id="KW-0030">Aminoacyl-tRNA synthetase</keyword>
<proteinExistence type="inferred from homology"/>
<evidence type="ECO:0000256" key="1">
    <source>
        <dbReference type="ARBA" id="ARBA00005594"/>
    </source>
</evidence>
<keyword evidence="2 9" id="KW-0963">Cytoplasm</keyword>
<dbReference type="CDD" id="cd07958">
    <property type="entry name" value="Anticodon_Ia_Leu_BEm"/>
    <property type="match status" value="1"/>
</dbReference>
<dbReference type="PROSITE" id="PS00178">
    <property type="entry name" value="AA_TRNA_LIGASE_I"/>
    <property type="match status" value="1"/>
</dbReference>
<dbReference type="Gene3D" id="3.40.50.620">
    <property type="entry name" value="HUPs"/>
    <property type="match status" value="3"/>
</dbReference>
<dbReference type="Gene3D" id="1.10.730.10">
    <property type="entry name" value="Isoleucyl-tRNA Synthetase, Domain 1"/>
    <property type="match status" value="1"/>
</dbReference>
<keyword evidence="6 9" id="KW-0648">Protein biosynthesis</keyword>
<evidence type="ECO:0000256" key="10">
    <source>
        <dbReference type="RuleBase" id="RU363039"/>
    </source>
</evidence>
<organism evidence="15 16">
    <name type="scientific">Actinomycetospora succinea</name>
    <dbReference type="NCBI Taxonomy" id="663603"/>
    <lineage>
        <taxon>Bacteria</taxon>
        <taxon>Bacillati</taxon>
        <taxon>Actinomycetota</taxon>
        <taxon>Actinomycetes</taxon>
        <taxon>Pseudonocardiales</taxon>
        <taxon>Pseudonocardiaceae</taxon>
        <taxon>Actinomycetospora</taxon>
    </lineage>
</organism>
<evidence type="ECO:0000256" key="4">
    <source>
        <dbReference type="ARBA" id="ARBA00022741"/>
    </source>
</evidence>
<dbReference type="Proteomes" id="UP000295705">
    <property type="component" value="Unassembled WGS sequence"/>
</dbReference>
<dbReference type="AlphaFoldDB" id="A0A4R6VHU3"/>
<dbReference type="FunFam" id="1.10.730.10:FF:000011">
    <property type="entry name" value="Leucine--tRNA ligase chloroplastic/mitochondrial"/>
    <property type="match status" value="1"/>
</dbReference>
<evidence type="ECO:0000256" key="9">
    <source>
        <dbReference type="HAMAP-Rule" id="MF_00049"/>
    </source>
</evidence>
<evidence type="ECO:0000256" key="2">
    <source>
        <dbReference type="ARBA" id="ARBA00022490"/>
    </source>
</evidence>
<evidence type="ECO:0000256" key="11">
    <source>
        <dbReference type="SAM" id="MobiDB-lite"/>
    </source>
</evidence>
<feature type="short sequence motif" description="'KMSKS' region" evidence="9">
    <location>
        <begin position="751"/>
        <end position="755"/>
    </location>
</feature>
<dbReference type="SUPFAM" id="SSF50677">
    <property type="entry name" value="ValRS/IleRS/LeuRS editing domain"/>
    <property type="match status" value="1"/>
</dbReference>
<keyword evidence="4 9" id="KW-0547">Nucleotide-binding</keyword>
<gene>
    <name evidence="9" type="primary">leuS</name>
    <name evidence="15" type="ORF">EV188_103546</name>
</gene>
<dbReference type="GO" id="GO:0006429">
    <property type="term" value="P:leucyl-tRNA aminoacylation"/>
    <property type="evidence" value="ECO:0007669"/>
    <property type="project" value="UniProtKB-UniRule"/>
</dbReference>
<keyword evidence="16" id="KW-1185">Reference proteome</keyword>
<dbReference type="Pfam" id="PF13603">
    <property type="entry name" value="tRNA-synt_1_2"/>
    <property type="match status" value="1"/>
</dbReference>
<dbReference type="InterPro" id="IPR013155">
    <property type="entry name" value="M/V/L/I-tRNA-synth_anticd-bd"/>
</dbReference>
<evidence type="ECO:0000259" key="13">
    <source>
        <dbReference type="Pfam" id="PF09334"/>
    </source>
</evidence>
<feature type="domain" description="Leucyl-tRNA synthetase editing" evidence="14">
    <location>
        <begin position="297"/>
        <end position="509"/>
    </location>
</feature>
<dbReference type="Pfam" id="PF08264">
    <property type="entry name" value="Anticodon_1"/>
    <property type="match status" value="1"/>
</dbReference>
<feature type="binding site" evidence="9">
    <location>
        <position position="754"/>
    </location>
    <ligand>
        <name>ATP</name>
        <dbReference type="ChEBI" id="CHEBI:30616"/>
    </ligand>
</feature>
<reference evidence="15 16" key="1">
    <citation type="submission" date="2019-03" db="EMBL/GenBank/DDBJ databases">
        <title>Genomic Encyclopedia of Type Strains, Phase IV (KMG-IV): sequencing the most valuable type-strain genomes for metagenomic binning, comparative biology and taxonomic classification.</title>
        <authorList>
            <person name="Goeker M."/>
        </authorList>
    </citation>
    <scope>NUCLEOTIDE SEQUENCE [LARGE SCALE GENOMIC DNA]</scope>
    <source>
        <strain evidence="15 16">DSM 45775</strain>
    </source>
</reference>
<comment type="similarity">
    <text evidence="1 9 10">Belongs to the class-I aminoacyl-tRNA synthetase family.</text>
</comment>
<keyword evidence="5 9" id="KW-0067">ATP-binding</keyword>
<feature type="region of interest" description="Disordered" evidence="11">
    <location>
        <begin position="569"/>
        <end position="590"/>
    </location>
</feature>
<dbReference type="FunFam" id="3.40.50.620:FF:000087">
    <property type="entry name" value="Leucine--tRNA ligase"/>
    <property type="match status" value="1"/>
</dbReference>
<evidence type="ECO:0000256" key="6">
    <source>
        <dbReference type="ARBA" id="ARBA00022917"/>
    </source>
</evidence>
<dbReference type="Pfam" id="PF09334">
    <property type="entry name" value="tRNA-synt_1g"/>
    <property type="match status" value="1"/>
</dbReference>
<feature type="region of interest" description="Disordered" evidence="11">
    <location>
        <begin position="1"/>
        <end position="22"/>
    </location>
</feature>
<dbReference type="InterPro" id="IPR009080">
    <property type="entry name" value="tRNAsynth_Ia_anticodon-bd"/>
</dbReference>
<dbReference type="PANTHER" id="PTHR43740:SF2">
    <property type="entry name" value="LEUCINE--TRNA LIGASE, MITOCHONDRIAL"/>
    <property type="match status" value="1"/>
</dbReference>
<dbReference type="SUPFAM" id="SSF52374">
    <property type="entry name" value="Nucleotidylyl transferase"/>
    <property type="match status" value="1"/>
</dbReference>
<keyword evidence="3 9" id="KW-0436">Ligase</keyword>
<comment type="caution">
    <text evidence="9">Lacks conserved residue(s) required for the propagation of feature annotation.</text>
</comment>
<evidence type="ECO:0000313" key="15">
    <source>
        <dbReference type="EMBL" id="TDQ61040.1"/>
    </source>
</evidence>
<dbReference type="FunFam" id="3.90.740.10:FF:000017">
    <property type="entry name" value="Leucine--tRNA ligase"/>
    <property type="match status" value="1"/>
</dbReference>
<evidence type="ECO:0000256" key="7">
    <source>
        <dbReference type="ARBA" id="ARBA00023146"/>
    </source>
</evidence>
<name>A0A4R6VHU3_9PSEU</name>
<feature type="domain" description="Methionyl/Valyl/Leucyl/Isoleucyl-tRNA synthetase anticodon-binding" evidence="12">
    <location>
        <begin position="825"/>
        <end position="942"/>
    </location>
</feature>
<dbReference type="HAMAP" id="MF_00049_B">
    <property type="entry name" value="Leu_tRNA_synth_B"/>
    <property type="match status" value="1"/>
</dbReference>
<dbReference type="EC" id="6.1.1.4" evidence="9"/>
<dbReference type="InterPro" id="IPR009008">
    <property type="entry name" value="Val/Leu/Ile-tRNA-synth_edit"/>
</dbReference>
<dbReference type="InterPro" id="IPR001412">
    <property type="entry name" value="aa-tRNA-synth_I_CS"/>
</dbReference>
<evidence type="ECO:0000313" key="16">
    <source>
        <dbReference type="Proteomes" id="UP000295705"/>
    </source>
</evidence>
<evidence type="ECO:0000256" key="3">
    <source>
        <dbReference type="ARBA" id="ARBA00022598"/>
    </source>
</evidence>
<dbReference type="GO" id="GO:0005829">
    <property type="term" value="C:cytosol"/>
    <property type="evidence" value="ECO:0007669"/>
    <property type="project" value="TreeGrafter"/>
</dbReference>
<evidence type="ECO:0000259" key="12">
    <source>
        <dbReference type="Pfam" id="PF08264"/>
    </source>
</evidence>
<comment type="subcellular location">
    <subcellularLocation>
        <location evidence="9">Cytoplasm</location>
    </subcellularLocation>
</comment>
<dbReference type="FunFam" id="3.40.50.620:FF:000060">
    <property type="entry name" value="Leucine--tRNA ligase"/>
    <property type="match status" value="1"/>
</dbReference>
<dbReference type="InterPro" id="IPR002302">
    <property type="entry name" value="Leu-tRNA-ligase"/>
</dbReference>
<comment type="catalytic activity">
    <reaction evidence="8 9">
        <text>tRNA(Leu) + L-leucine + ATP = L-leucyl-tRNA(Leu) + AMP + diphosphate</text>
        <dbReference type="Rhea" id="RHEA:11688"/>
        <dbReference type="Rhea" id="RHEA-COMP:9613"/>
        <dbReference type="Rhea" id="RHEA-COMP:9622"/>
        <dbReference type="ChEBI" id="CHEBI:30616"/>
        <dbReference type="ChEBI" id="CHEBI:33019"/>
        <dbReference type="ChEBI" id="CHEBI:57427"/>
        <dbReference type="ChEBI" id="CHEBI:78442"/>
        <dbReference type="ChEBI" id="CHEBI:78494"/>
        <dbReference type="ChEBI" id="CHEBI:456215"/>
        <dbReference type="EC" id="6.1.1.4"/>
    </reaction>
</comment>
<dbReference type="GO" id="GO:0005524">
    <property type="term" value="F:ATP binding"/>
    <property type="evidence" value="ECO:0007669"/>
    <property type="project" value="UniProtKB-UniRule"/>
</dbReference>
<dbReference type="GO" id="GO:0004823">
    <property type="term" value="F:leucine-tRNA ligase activity"/>
    <property type="evidence" value="ECO:0007669"/>
    <property type="project" value="UniProtKB-UniRule"/>
</dbReference>
<dbReference type="InterPro" id="IPR014729">
    <property type="entry name" value="Rossmann-like_a/b/a_fold"/>
</dbReference>
<sequence>MTAEPEVASRADSAGSGNGAPPYRYTAALANEIERRWQDHWESADTFAVANPSPDAPPAGDKFYLMDMFPYPSGAGLHVGHPLGFIGTDVLGRFLRMSGRTVLHTMGFDAFGLPAEQYAVQTGTHPRTTTEANIARYRAQIRQLGLAHDQHRSVSTTDTDFYRWTQWIFLQIHGSWYDTEAGRARPITELEDEFRAGIRALPDGRDWTTLSRPEQDRVLDGHRLAYLADAPVNWCPALGTVLSNEEVTADGRSERGNFPVFRRNLRQWMMRITAYADRLADDLDGVDWPDSVKTMQRNWIGRSQGAQVRFDTAADAERRGAGPSTPPIEVFTTRPDTLFGATYLVLAPEHPMVDALTPDAWPSPPTGDELDGRWTGGADTPAQAVAQYRSVVASRSDLERQEARDKTGVFTGAWATNPVNGEALPVFVADYVLMGYGTGAIMAVPGQDQRDWDFATVFGLPIRRTVQPPADFDGEAYTGAGAAINSANDEVSLDGLEVDQAKAAIVAWLAGKGAGESVVQYKLRDWLFSRQRYWGEPFPIAYAADGETDGGPSIPRGLPDGDLPVLLPDVEDYSPKSYAPDDRDSSPESPLARATDWVSFAADLPSDPERGFADYVRETNTMPQWAGSCWYYLRYLDPHNEERFVDPDVERYWMGPRTPGDPGGVDLYVGGVEHAVLHLLYSRFWHKVLFDLGHVTSSEPFRKLFNQGYVQAWAYTDARGVYVPAEEVVEDSSSSTGFTWNGEPVRQEYGKMGKSLRNVVTPDEMCEAYGADTFRLYEMSTGPMEASRPWSTRDVVGSHRFLQRVWRLVIDEQTGELRVSDVEPDRDTLTALHKAIDGVRRDLPAMHYNTAVAKLIELANHLTKTYPNGGAPRSVIEPLVLLLAPLCPHLGEELWSRLGHAETLAYAPFPEADPALLVEDTVEYPIQVNGKVRSRITVPAAAGEDDVRAAALADTKVAELLAGAEPRKVIVVPGRLVNIVR</sequence>
<dbReference type="InterPro" id="IPR015413">
    <property type="entry name" value="Methionyl/Leucyl_tRNA_Synth"/>
</dbReference>
<protein>
    <recommendedName>
        <fullName evidence="9">Leucine--tRNA ligase</fullName>
        <ecNumber evidence="9">6.1.1.4</ecNumber>
    </recommendedName>
    <alternativeName>
        <fullName evidence="9">Leucyl-tRNA synthetase</fullName>
        <shortName evidence="9">LeuRS</shortName>
    </alternativeName>
</protein>
<feature type="domain" description="Methionyl/Leucyl tRNA synthetase" evidence="13">
    <location>
        <begin position="69"/>
        <end position="173"/>
    </location>
</feature>
<comment type="caution">
    <text evidence="15">The sequence shown here is derived from an EMBL/GenBank/DDBJ whole genome shotgun (WGS) entry which is preliminary data.</text>
</comment>
<dbReference type="FunFam" id="3.40.50.620:FF:000056">
    <property type="entry name" value="Leucine--tRNA ligase"/>
    <property type="match status" value="1"/>
</dbReference>
<dbReference type="InterPro" id="IPR025709">
    <property type="entry name" value="Leu_tRNA-synth_edit"/>
</dbReference>
<evidence type="ECO:0000256" key="5">
    <source>
        <dbReference type="ARBA" id="ARBA00022840"/>
    </source>
</evidence>
<evidence type="ECO:0000256" key="8">
    <source>
        <dbReference type="ARBA" id="ARBA00047469"/>
    </source>
</evidence>
<evidence type="ECO:0000259" key="14">
    <source>
        <dbReference type="Pfam" id="PF13603"/>
    </source>
</evidence>
<dbReference type="SUPFAM" id="SSF47323">
    <property type="entry name" value="Anticodon-binding domain of a subclass of class I aminoacyl-tRNA synthetases"/>
    <property type="match status" value="1"/>
</dbReference>